<feature type="compositionally biased region" description="Basic and acidic residues" evidence="1">
    <location>
        <begin position="1003"/>
        <end position="1023"/>
    </location>
</feature>
<evidence type="ECO:0000256" key="1">
    <source>
        <dbReference type="SAM" id="MobiDB-lite"/>
    </source>
</evidence>
<dbReference type="PANTHER" id="PTHR39214">
    <property type="entry name" value="MICROBODY (PEROXISOME) BIOGENESIS PROTEIN PEROXIN 8 (EUROFUNG)"/>
    <property type="match status" value="1"/>
</dbReference>
<evidence type="ECO:0000313" key="2">
    <source>
        <dbReference type="EMBL" id="KND03575.1"/>
    </source>
</evidence>
<dbReference type="STRING" id="645134.A0A0L0HRR4"/>
<feature type="region of interest" description="Disordered" evidence="1">
    <location>
        <begin position="1240"/>
        <end position="1264"/>
    </location>
</feature>
<dbReference type="eggNOG" id="ENOG502S1QP">
    <property type="taxonomic scope" value="Eukaryota"/>
</dbReference>
<feature type="region of interest" description="Disordered" evidence="1">
    <location>
        <begin position="985"/>
        <end position="1048"/>
    </location>
</feature>
<dbReference type="OrthoDB" id="2357318at2759"/>
<dbReference type="GeneID" id="27684741"/>
<dbReference type="RefSeq" id="XP_016611614.1">
    <property type="nucleotide sequence ID" value="XM_016749373.1"/>
</dbReference>
<dbReference type="Proteomes" id="UP000053201">
    <property type="component" value="Unassembled WGS sequence"/>
</dbReference>
<dbReference type="InParanoid" id="A0A0L0HRR4"/>
<accession>A0A0L0HRR4</accession>
<proteinExistence type="predicted"/>
<name>A0A0L0HRR4_SPIPD</name>
<dbReference type="EMBL" id="KQ257451">
    <property type="protein sequence ID" value="KND03575.1"/>
    <property type="molecule type" value="Genomic_DNA"/>
</dbReference>
<keyword evidence="3" id="KW-1185">Reference proteome</keyword>
<gene>
    <name evidence="2" type="ORF">SPPG_01050</name>
</gene>
<evidence type="ECO:0000313" key="3">
    <source>
        <dbReference type="Proteomes" id="UP000053201"/>
    </source>
</evidence>
<feature type="region of interest" description="Disordered" evidence="1">
    <location>
        <begin position="1172"/>
        <end position="1192"/>
    </location>
</feature>
<sequence length="1264" mass="141566">MTQFNLKEDIFQALGITQTPSTGAVGTRTAPWVNAIFQLVHAGRLERLERVATILRHLEETPAVPSSDGRSPGVVYLPDPFQGRSLHDLFVKLDIQQFNWENVGKYLDGEYPILETTVMTEADKVNLERLILVLLYLAVYATGPCDAAGAQRIFEDVLAKIREQRLGIMTHSRLGPNVWKESFDQQNLRLQKIVGGKRYSSNVLLNEVFESIRVRNLRLQGFIPLDSANEEATVNIPTPNVQQLGGVLACSFYTIIEFTDQSDFIAFENLRILAHYAAQLPASWYSAEFLRSLLVLGRRALSSDAGLFQPSLAPIIRLFSFWIRKTDSFASLDMPTDILQFVATTAQELISQPNPSPSILPYCLAALAASIGKLTPEMDLTAIETLCTGLQHLPSFSPVNQDALYTALVHPMKILPPAPFGALNEALIAAWAHQIAPRNTPPELLSVEGGIKIMYLYQYVTQARWESDASTEAKSSRAWWRIRSLKETSVEIPEWLASLSDAITSASSNAAGKQVQCGVALMAQVGIWRAFSDRLNKGNGAVKSVSKERTARRFVQKRTLDALIAASDQVNEPSTNEQQQVCQELLAYGCAQVLGYLNSPDVDRLEGNWQGALETVVDVLFTHHTALALEEGFLRQLSLEVSKAKEPQKLFSERLKAKVNKASQHPIYAEMGRMSKAIGVLIDFEWNNGEYDTVLRTLETMRQFCQRLYTEWETCNVDGSVLQSSQDHKDTYDSLWQYFKTALFVVTVISKSFVDTLFDHQHHPNSAVDQYSHSAVQAVQLVLETFSYMHFVTARFGLGGFKAWQETVQGLVAWLETPPDLMQDAKQANQTSTKIEDTMRLLTPAYCGLYVESNPVSKCRLLFHLTLARQLMRHLPEGYVANDVLPRVYPYLRFHRPQASIHQNPTTEDKDLFEMAHAICVSTFEHVSRFRNIVRSFAPWYAELLLEYSPEPIDFDLLRRCFAFLIKSLSAFSSAHQGRLILSTDVENEEDDDEGAQASGRRTGRDISESGREMELSESHGESGEDGGNLQQQQQQDAKNKDSELSNVGEPDAQTALQEEEGDALAWNCLARLVTHIDRLSHQIDTFEQHQSESQPFANDGSSRLKQILSVAGPADIIMQRDQLAIVLFDQVRTIALSGLEALLATIENLMLDGHVPSFLAAEEVPDDANAVETTTGHSMPESRRRGIGVQTNPDRSPLWKALFDAVGHSRGFDYTRRERCVQWYLTTIRAGKELWEKDRHTGTDGADSNHRPLPVGHPLRAKL</sequence>
<dbReference type="AlphaFoldDB" id="A0A0L0HRR4"/>
<dbReference type="InterPro" id="IPR055334">
    <property type="entry name" value="PEX8-like"/>
</dbReference>
<protein>
    <submittedName>
        <fullName evidence="2">Uncharacterized protein</fullName>
    </submittedName>
</protein>
<dbReference type="VEuPathDB" id="FungiDB:SPPG_01050"/>
<reference evidence="2 3" key="1">
    <citation type="submission" date="2009-08" db="EMBL/GenBank/DDBJ databases">
        <title>The Genome Sequence of Spizellomyces punctatus strain DAOM BR117.</title>
        <authorList>
            <consortium name="The Broad Institute Genome Sequencing Platform"/>
            <person name="Russ C."/>
            <person name="Cuomo C."/>
            <person name="Shea T."/>
            <person name="Young S.K."/>
            <person name="Zeng Q."/>
            <person name="Koehrsen M."/>
            <person name="Haas B."/>
            <person name="Borodovsky M."/>
            <person name="Guigo R."/>
            <person name="Alvarado L."/>
            <person name="Berlin A."/>
            <person name="Bochicchio J."/>
            <person name="Borenstein D."/>
            <person name="Chapman S."/>
            <person name="Chen Z."/>
            <person name="Engels R."/>
            <person name="Freedman E."/>
            <person name="Gellesch M."/>
            <person name="Goldberg J."/>
            <person name="Griggs A."/>
            <person name="Gujja S."/>
            <person name="Heiman D."/>
            <person name="Hepburn T."/>
            <person name="Howarth C."/>
            <person name="Jen D."/>
            <person name="Larson L."/>
            <person name="Lewis B."/>
            <person name="Mehta T."/>
            <person name="Park D."/>
            <person name="Pearson M."/>
            <person name="Roberts A."/>
            <person name="Saif S."/>
            <person name="Shenoy N."/>
            <person name="Sisk P."/>
            <person name="Stolte C."/>
            <person name="Sykes S."/>
            <person name="Thomson T."/>
            <person name="Walk T."/>
            <person name="White J."/>
            <person name="Yandava C."/>
            <person name="Burger G."/>
            <person name="Gray M.W."/>
            <person name="Holland P.W.H."/>
            <person name="King N."/>
            <person name="Lang F.B.F."/>
            <person name="Roger A.J."/>
            <person name="Ruiz-Trillo I."/>
            <person name="Lander E."/>
            <person name="Nusbaum C."/>
        </authorList>
    </citation>
    <scope>NUCLEOTIDE SEQUENCE [LARGE SCALE GENOMIC DNA]</scope>
    <source>
        <strain evidence="2 3">DAOM BR117</strain>
    </source>
</reference>
<dbReference type="PANTHER" id="PTHR39214:SF1">
    <property type="entry name" value="MICROBODY (PEROXISOME) BIOGENESIS PROTEIN PEROXIN 8 (EUROFUNG)"/>
    <property type="match status" value="1"/>
</dbReference>
<organism evidence="2 3">
    <name type="scientific">Spizellomyces punctatus (strain DAOM BR117)</name>
    <dbReference type="NCBI Taxonomy" id="645134"/>
    <lineage>
        <taxon>Eukaryota</taxon>
        <taxon>Fungi</taxon>
        <taxon>Fungi incertae sedis</taxon>
        <taxon>Chytridiomycota</taxon>
        <taxon>Chytridiomycota incertae sedis</taxon>
        <taxon>Chytridiomycetes</taxon>
        <taxon>Spizellomycetales</taxon>
        <taxon>Spizellomycetaceae</taxon>
        <taxon>Spizellomyces</taxon>
    </lineage>
</organism>
<feature type="compositionally biased region" description="Basic and acidic residues" evidence="1">
    <location>
        <begin position="1240"/>
        <end position="1251"/>
    </location>
</feature>
<feature type="compositionally biased region" description="Acidic residues" evidence="1">
    <location>
        <begin position="986"/>
        <end position="995"/>
    </location>
</feature>